<dbReference type="Pfam" id="PF00091">
    <property type="entry name" value="Tubulin"/>
    <property type="match status" value="1"/>
</dbReference>
<dbReference type="OrthoDB" id="10249382at2759"/>
<sequence length="427" mass="48580">MRKNNTINDMFSPNMREVITVQVGQCGNQIGKEFWNKIAFEHGISKNGDLIEAKEGDRKDAFFYETEDNKFMPRAILVDLEPRVIDSFSETFYNHENVFIDSSGGGAGNNWALGYSKGLEFKEDILDIVQREAECSDNMESFMFMHSIAGGTGSGLGSNLLENIRELYPKKIIQSYSIFPNNKEISDVVVQPYNSMLTLQRLALYSDTVIVIDNGALTRINSKKTDFNNFTMINDLISTVISTSTSTLRFPTHYLSDIRSINAILVPIDRFKFIIPSYTPFINSTVNRRTDSLDILRKLLSKTNRLATTEDSKINKTISIVNILSGMDCDDIQKGVINVLDKGLINFVDWIPPSYHYVKTKLEKRAGLALNNGTEVAGLLRNTMDQFDRLKRKNAFTEMYRKYSDDLHEFDECKEVIQNLIDAYDTL</sequence>
<evidence type="ECO:0000256" key="2">
    <source>
        <dbReference type="ARBA" id="ARBA00009636"/>
    </source>
</evidence>
<comment type="function">
    <text evidence="9">Tubulin is the major constituent of microtubules, protein filaments consisting of alpha- and beta-tubulin heterodimers. Gamma-tubulin is a key component of the gamma-tubulin ring complex (gTuRC) which mediates microtubule nucleation. The gTuRC regulates the minus-end nucleation of alpha-beta tubulin heterodimers that grow into microtubule protafilaments, a critical step in centrosome duplication and spindle formation.</text>
</comment>
<reference evidence="11 12" key="1">
    <citation type="submission" date="2011-08" db="EMBL/GenBank/DDBJ databases">
        <authorList>
            <person name="Liu Z.J."/>
            <person name="Shi F.L."/>
            <person name="Lu J.Q."/>
            <person name="Li M."/>
            <person name="Wang Z.L."/>
        </authorList>
    </citation>
    <scope>NUCLEOTIDE SEQUENCE [LARGE SCALE GENOMIC DNA]</scope>
    <source>
        <strain evidence="11 12">USNM 41457</strain>
    </source>
</reference>
<dbReference type="InterPro" id="IPR002454">
    <property type="entry name" value="Gamma_tubulin"/>
</dbReference>
<dbReference type="InterPro" id="IPR017975">
    <property type="entry name" value="Tubulin_CS"/>
</dbReference>
<evidence type="ECO:0000256" key="1">
    <source>
        <dbReference type="ARBA" id="ARBA00004267"/>
    </source>
</evidence>
<dbReference type="HOGENOM" id="CLU_015718_1_0_1"/>
<dbReference type="VEuPathDB" id="MicrosporidiaDB:EDEG_00682"/>
<dbReference type="Proteomes" id="UP000003163">
    <property type="component" value="Unassembled WGS sequence"/>
</dbReference>
<keyword evidence="7 9" id="KW-0342">GTP-binding</keyword>
<feature type="domain" description="Tubulin/FtsZ GTPase" evidence="10">
    <location>
        <begin position="59"/>
        <end position="252"/>
    </location>
</feature>
<dbReference type="SUPFAM" id="SSF55307">
    <property type="entry name" value="Tubulin C-terminal domain-like"/>
    <property type="match status" value="1"/>
</dbReference>
<protein>
    <recommendedName>
        <fullName evidence="3 9">Tubulin gamma chain</fullName>
    </recommendedName>
</protein>
<dbReference type="SMART" id="SM00864">
    <property type="entry name" value="Tubulin"/>
    <property type="match status" value="1"/>
</dbReference>
<dbReference type="GO" id="GO:0005824">
    <property type="term" value="C:outer plaque of spindle pole body"/>
    <property type="evidence" value="ECO:0007669"/>
    <property type="project" value="EnsemblFungi"/>
</dbReference>
<dbReference type="GO" id="GO:0005874">
    <property type="term" value="C:microtubule"/>
    <property type="evidence" value="ECO:0007669"/>
    <property type="project" value="UniProtKB-KW"/>
</dbReference>
<keyword evidence="12" id="KW-1185">Reference proteome</keyword>
<evidence type="ECO:0000256" key="6">
    <source>
        <dbReference type="ARBA" id="ARBA00022741"/>
    </source>
</evidence>
<dbReference type="STRING" id="1003232.J9DVA1"/>
<dbReference type="GO" id="GO:0051417">
    <property type="term" value="P:microtubule nucleation by spindle pole body"/>
    <property type="evidence" value="ECO:0007669"/>
    <property type="project" value="EnsemblFungi"/>
</dbReference>
<evidence type="ECO:0000256" key="5">
    <source>
        <dbReference type="ARBA" id="ARBA00022701"/>
    </source>
</evidence>
<dbReference type="PRINTS" id="PR01164">
    <property type="entry name" value="GAMMATUBULIN"/>
</dbReference>
<dbReference type="PROSITE" id="PS00227">
    <property type="entry name" value="TUBULIN"/>
    <property type="match status" value="1"/>
</dbReference>
<keyword evidence="8" id="KW-0206">Cytoskeleton</keyword>
<dbReference type="GO" id="GO:0031122">
    <property type="term" value="P:cytoplasmic microtubule organization"/>
    <property type="evidence" value="ECO:0007669"/>
    <property type="project" value="InterPro"/>
</dbReference>
<dbReference type="InterPro" id="IPR008280">
    <property type="entry name" value="Tub_FtsZ_C"/>
</dbReference>
<evidence type="ECO:0000256" key="3">
    <source>
        <dbReference type="ARBA" id="ARBA00018848"/>
    </source>
</evidence>
<organism evidence="11 12">
    <name type="scientific">Edhazardia aedis (strain USNM 41457)</name>
    <name type="common">Microsporidian parasite</name>
    <dbReference type="NCBI Taxonomy" id="1003232"/>
    <lineage>
        <taxon>Eukaryota</taxon>
        <taxon>Fungi</taxon>
        <taxon>Fungi incertae sedis</taxon>
        <taxon>Microsporidia</taxon>
        <taxon>Edhazardia</taxon>
    </lineage>
</organism>
<comment type="subcellular location">
    <subcellularLocation>
        <location evidence="1">Cytoplasm</location>
        <location evidence="1">Cytoskeleton</location>
        <location evidence="1">Microtubule organizing center</location>
    </subcellularLocation>
</comment>
<dbReference type="GO" id="GO:0008275">
    <property type="term" value="C:gamma-tubulin small complex"/>
    <property type="evidence" value="ECO:0007669"/>
    <property type="project" value="EnsemblFungi"/>
</dbReference>
<dbReference type="InterPro" id="IPR018316">
    <property type="entry name" value="Tubulin/FtsZ_2-layer-sand-dom"/>
</dbReference>
<evidence type="ECO:0000256" key="8">
    <source>
        <dbReference type="ARBA" id="ARBA00023212"/>
    </source>
</evidence>
<dbReference type="Gene3D" id="1.10.287.600">
    <property type="entry name" value="Helix hairpin bin"/>
    <property type="match status" value="1"/>
</dbReference>
<dbReference type="AlphaFoldDB" id="J9DVA1"/>
<keyword evidence="4" id="KW-0963">Cytoplasm</keyword>
<evidence type="ECO:0000313" key="12">
    <source>
        <dbReference type="Proteomes" id="UP000003163"/>
    </source>
</evidence>
<dbReference type="SUPFAM" id="SSF52490">
    <property type="entry name" value="Tubulin nucleotide-binding domain-like"/>
    <property type="match status" value="1"/>
</dbReference>
<dbReference type="InterPro" id="IPR036525">
    <property type="entry name" value="Tubulin/FtsZ_GTPase_sf"/>
</dbReference>
<evidence type="ECO:0000256" key="9">
    <source>
        <dbReference type="RuleBase" id="RU000352"/>
    </source>
</evidence>
<comment type="caution">
    <text evidence="11">The sequence shown here is derived from an EMBL/GenBank/DDBJ whole genome shotgun (WGS) entry which is preliminary data.</text>
</comment>
<comment type="similarity">
    <text evidence="2 9">Belongs to the tubulin family.</text>
</comment>
<dbReference type="InParanoid" id="J9DVA1"/>
<dbReference type="PANTHER" id="PTHR11588">
    <property type="entry name" value="TUBULIN"/>
    <property type="match status" value="1"/>
</dbReference>
<reference evidence="12" key="2">
    <citation type="submission" date="2015-07" db="EMBL/GenBank/DDBJ databases">
        <title>Contrasting host-pathogen interactions and genome evolution in two generalist and specialist microsporidian pathogens of mosquitoes.</title>
        <authorList>
            <consortium name="The Broad Institute Genomics Platform"/>
            <consortium name="The Broad Institute Genome Sequencing Center for Infectious Disease"/>
            <person name="Cuomo C.A."/>
            <person name="Sanscrainte N.D."/>
            <person name="Goldberg J.M."/>
            <person name="Heiman D."/>
            <person name="Young S."/>
            <person name="Zeng Q."/>
            <person name="Becnel J.J."/>
            <person name="Birren B.W."/>
        </authorList>
    </citation>
    <scope>NUCLEOTIDE SEQUENCE [LARGE SCALE GENOMIC DNA]</scope>
    <source>
        <strain evidence="12">USNM 41457</strain>
    </source>
</reference>
<dbReference type="InterPro" id="IPR000217">
    <property type="entry name" value="Tubulin"/>
</dbReference>
<dbReference type="EMBL" id="AFBI03000008">
    <property type="protein sequence ID" value="EJW05217.1"/>
    <property type="molecule type" value="Genomic_DNA"/>
</dbReference>
<evidence type="ECO:0000313" key="11">
    <source>
        <dbReference type="EMBL" id="EJW05217.1"/>
    </source>
</evidence>
<evidence type="ECO:0000256" key="4">
    <source>
        <dbReference type="ARBA" id="ARBA00022490"/>
    </source>
</evidence>
<dbReference type="InterPro" id="IPR023123">
    <property type="entry name" value="Tubulin_C"/>
</dbReference>
<dbReference type="OMA" id="QTYSIFP"/>
<evidence type="ECO:0000256" key="7">
    <source>
        <dbReference type="ARBA" id="ARBA00023134"/>
    </source>
</evidence>
<dbReference type="GO" id="GO:0005822">
    <property type="term" value="C:inner plaque of spindle pole body"/>
    <property type="evidence" value="ECO:0007669"/>
    <property type="project" value="EnsemblFungi"/>
</dbReference>
<name>J9DVA1_EDHAE</name>
<dbReference type="FunCoup" id="J9DVA1">
    <property type="interactions" value="125"/>
</dbReference>
<dbReference type="Gene3D" id="3.40.50.1440">
    <property type="entry name" value="Tubulin/FtsZ, GTPase domain"/>
    <property type="match status" value="1"/>
</dbReference>
<dbReference type="CDD" id="cd02188">
    <property type="entry name" value="gamma_tubulin"/>
    <property type="match status" value="1"/>
</dbReference>
<dbReference type="GO" id="GO:2000767">
    <property type="term" value="P:positive regulation of cytoplasmic translation"/>
    <property type="evidence" value="ECO:0007669"/>
    <property type="project" value="EnsemblFungi"/>
</dbReference>
<proteinExistence type="inferred from homology"/>
<gene>
    <name evidence="11" type="ORF">EDEG_00682</name>
</gene>
<dbReference type="PRINTS" id="PR01161">
    <property type="entry name" value="TUBULIN"/>
</dbReference>
<dbReference type="GO" id="GO:0005200">
    <property type="term" value="F:structural constituent of cytoskeleton"/>
    <property type="evidence" value="ECO:0007669"/>
    <property type="project" value="EnsemblFungi"/>
</dbReference>
<keyword evidence="6 9" id="KW-0547">Nucleotide-binding</keyword>
<accession>J9DVA1</accession>
<dbReference type="Pfam" id="PF03953">
    <property type="entry name" value="Tubulin_C"/>
    <property type="match status" value="1"/>
</dbReference>
<keyword evidence="5 9" id="KW-0493">Microtubule</keyword>
<evidence type="ECO:0000259" key="10">
    <source>
        <dbReference type="SMART" id="SM00864"/>
    </source>
</evidence>
<dbReference type="GO" id="GO:0005525">
    <property type="term" value="F:GTP binding"/>
    <property type="evidence" value="ECO:0007669"/>
    <property type="project" value="UniProtKB-UniRule"/>
</dbReference>
<dbReference type="InterPro" id="IPR003008">
    <property type="entry name" value="Tubulin_FtsZ_GTPase"/>
</dbReference>
<dbReference type="GO" id="GO:0007052">
    <property type="term" value="P:mitotic spindle organization"/>
    <property type="evidence" value="ECO:0007669"/>
    <property type="project" value="EnsemblFungi"/>
</dbReference>